<accession>A0A951PER9</accession>
<gene>
    <name evidence="1" type="ORF">KME07_21285</name>
</gene>
<proteinExistence type="predicted"/>
<organism evidence="1 2">
    <name type="scientific">Pegethrix bostrychoides GSE-TBD4-15B</name>
    <dbReference type="NCBI Taxonomy" id="2839662"/>
    <lineage>
        <taxon>Bacteria</taxon>
        <taxon>Bacillati</taxon>
        <taxon>Cyanobacteriota</taxon>
        <taxon>Cyanophyceae</taxon>
        <taxon>Oculatellales</taxon>
        <taxon>Oculatellaceae</taxon>
        <taxon>Pegethrix</taxon>
    </lineage>
</organism>
<sequence length="162" mass="18052">MRNLPKNLTRLLTGRWPSRWLVWRWLTGLALAGAGLIVAQSFTATGLAEPCKANCGSRQIQFVPGERIQISVINRTSSLVQVEQIYGTSPIALLPSQEIAVDPNFGTRPNASVVFWDETDLPIRVMLFRPQPNQLRIEILSGGRPPGDRAVYIEDDGKVRIF</sequence>
<protein>
    <submittedName>
        <fullName evidence="1">Uncharacterized protein</fullName>
    </submittedName>
</protein>
<dbReference type="Proteomes" id="UP000707356">
    <property type="component" value="Unassembled WGS sequence"/>
</dbReference>
<evidence type="ECO:0000313" key="2">
    <source>
        <dbReference type="Proteomes" id="UP000707356"/>
    </source>
</evidence>
<reference evidence="1" key="1">
    <citation type="submission" date="2021-05" db="EMBL/GenBank/DDBJ databases">
        <authorList>
            <person name="Pietrasiak N."/>
            <person name="Ward R."/>
            <person name="Stajich J.E."/>
            <person name="Kurbessoian T."/>
        </authorList>
    </citation>
    <scope>NUCLEOTIDE SEQUENCE</scope>
    <source>
        <strain evidence="1">GSE-TBD4-15B</strain>
    </source>
</reference>
<dbReference type="AlphaFoldDB" id="A0A951PER9"/>
<name>A0A951PER9_9CYAN</name>
<evidence type="ECO:0000313" key="1">
    <source>
        <dbReference type="EMBL" id="MBW4467967.1"/>
    </source>
</evidence>
<reference evidence="1" key="2">
    <citation type="journal article" date="2022" name="Microbiol. Resour. Announc.">
        <title>Metagenome Sequencing to Explore Phylogenomics of Terrestrial Cyanobacteria.</title>
        <authorList>
            <person name="Ward R.D."/>
            <person name="Stajich J.E."/>
            <person name="Johansen J.R."/>
            <person name="Huntemann M."/>
            <person name="Clum A."/>
            <person name="Foster B."/>
            <person name="Foster B."/>
            <person name="Roux S."/>
            <person name="Palaniappan K."/>
            <person name="Varghese N."/>
            <person name="Mukherjee S."/>
            <person name="Reddy T.B.K."/>
            <person name="Daum C."/>
            <person name="Copeland A."/>
            <person name="Chen I.A."/>
            <person name="Ivanova N.N."/>
            <person name="Kyrpides N.C."/>
            <person name="Shapiro N."/>
            <person name="Eloe-Fadrosh E.A."/>
            <person name="Pietrasiak N."/>
        </authorList>
    </citation>
    <scope>NUCLEOTIDE SEQUENCE</scope>
    <source>
        <strain evidence="1">GSE-TBD4-15B</strain>
    </source>
</reference>
<dbReference type="EMBL" id="JAHHHV010000082">
    <property type="protein sequence ID" value="MBW4467967.1"/>
    <property type="molecule type" value="Genomic_DNA"/>
</dbReference>
<comment type="caution">
    <text evidence="1">The sequence shown here is derived from an EMBL/GenBank/DDBJ whole genome shotgun (WGS) entry which is preliminary data.</text>
</comment>